<feature type="compositionally biased region" description="Gly residues" evidence="1">
    <location>
        <begin position="270"/>
        <end position="279"/>
    </location>
</feature>
<evidence type="ECO:0000259" key="2">
    <source>
        <dbReference type="SMART" id="SM00507"/>
    </source>
</evidence>
<feature type="region of interest" description="Disordered" evidence="1">
    <location>
        <begin position="490"/>
        <end position="522"/>
    </location>
</feature>
<evidence type="ECO:0000313" key="4">
    <source>
        <dbReference type="Proteomes" id="UP000315842"/>
    </source>
</evidence>
<name>A0A4Y3KCX7_CELUD</name>
<comment type="caution">
    <text evidence="3">The sequence shown here is derived from an EMBL/GenBank/DDBJ whole genome shotgun (WGS) entry which is preliminary data.</text>
</comment>
<gene>
    <name evidence="3" type="ORF">CUD01_19800</name>
</gene>
<dbReference type="AlphaFoldDB" id="A0A4Y3KCX7"/>
<dbReference type="EMBL" id="BJLP01000031">
    <property type="protein sequence ID" value="GEA81536.1"/>
    <property type="molecule type" value="Genomic_DNA"/>
</dbReference>
<reference evidence="3 4" key="1">
    <citation type="submission" date="2019-06" db="EMBL/GenBank/DDBJ databases">
        <title>Whole genome shotgun sequence of Cellulomonas uda NBRC 3747.</title>
        <authorList>
            <person name="Hosoyama A."/>
            <person name="Uohara A."/>
            <person name="Ohji S."/>
            <person name="Ichikawa N."/>
        </authorList>
    </citation>
    <scope>NUCLEOTIDE SEQUENCE [LARGE SCALE GENOMIC DNA]</scope>
    <source>
        <strain evidence="3 4">NBRC 3747</strain>
    </source>
</reference>
<dbReference type="Proteomes" id="UP000315842">
    <property type="component" value="Unassembled WGS sequence"/>
</dbReference>
<organism evidence="3 4">
    <name type="scientific">Cellulomonas uda</name>
    <dbReference type="NCBI Taxonomy" id="1714"/>
    <lineage>
        <taxon>Bacteria</taxon>
        <taxon>Bacillati</taxon>
        <taxon>Actinomycetota</taxon>
        <taxon>Actinomycetes</taxon>
        <taxon>Micrococcales</taxon>
        <taxon>Cellulomonadaceae</taxon>
        <taxon>Cellulomonas</taxon>
    </lineage>
</organism>
<dbReference type="Gene3D" id="1.10.30.50">
    <property type="match status" value="1"/>
</dbReference>
<evidence type="ECO:0000313" key="3">
    <source>
        <dbReference type="EMBL" id="GEA81536.1"/>
    </source>
</evidence>
<feature type="compositionally biased region" description="Gly residues" evidence="1">
    <location>
        <begin position="344"/>
        <end position="356"/>
    </location>
</feature>
<proteinExistence type="predicted"/>
<feature type="region of interest" description="Disordered" evidence="1">
    <location>
        <begin position="270"/>
        <end position="310"/>
    </location>
</feature>
<dbReference type="InterPro" id="IPR003870">
    <property type="entry name" value="DUF222"/>
</dbReference>
<sequence length="546" mass="57038">MRIIEHMFESEAVAVGGALSRASAAADVLASLAQVAEQLRAVAERSRGSRAWDGAACARVVRALDQVASLVTAARGPVLLAQHAAAARAGAERAFVDTRARLSGTTRFAAAREVAAAHAMDRLPLVGVAVAEHAVPCGHLDVLGQALAGASDQVARVLADERTQEQLVELAQQTDARQFSRHVAALVAEHDPDRAEDEREDARRARHLTLSHGPRGTALKGLLDPLAGQVLARALDATGHREDDDRTRDQARADALTALAQHALAGGLGARASGTGGFHAGEHRAQPAPDADVSGRAGGEDDRPAAAVAPDGAVSAPAAQVSLLVPAETWHAVREHQARRRTGAGRGAGAGHGVGAAGPPDDAAETLGGEHQRVAPAVSDDGTVLTRTELAAALCDCAMTRVVMDAGGLPLDVGRTRRMFTPAQRLAVVARDRQCAWNGCSVAARYCHVHHVRWWHRDGGRSDLDNAVLLCSHHHHLVHALDLDVERVAPPPRATDHRAPAHAELPGSTGESAPEPGPGLASLGVRYVFRGRRGTVHNGPSREPPG</sequence>
<protein>
    <recommendedName>
        <fullName evidence="2">HNH nuclease domain-containing protein</fullName>
    </recommendedName>
</protein>
<evidence type="ECO:0000256" key="1">
    <source>
        <dbReference type="SAM" id="MobiDB-lite"/>
    </source>
</evidence>
<keyword evidence="4" id="KW-1185">Reference proteome</keyword>
<dbReference type="Pfam" id="PF02720">
    <property type="entry name" value="DUF222"/>
    <property type="match status" value="1"/>
</dbReference>
<feature type="region of interest" description="Disordered" evidence="1">
    <location>
        <begin position="339"/>
        <end position="362"/>
    </location>
</feature>
<dbReference type="CDD" id="cd00085">
    <property type="entry name" value="HNHc"/>
    <property type="match status" value="1"/>
</dbReference>
<accession>A0A4Y3KCX7</accession>
<dbReference type="InterPro" id="IPR003615">
    <property type="entry name" value="HNH_nuc"/>
</dbReference>
<dbReference type="SMART" id="SM00507">
    <property type="entry name" value="HNHc"/>
    <property type="match status" value="1"/>
</dbReference>
<feature type="domain" description="HNH nuclease" evidence="2">
    <location>
        <begin position="423"/>
        <end position="476"/>
    </location>
</feature>